<sequence>MNKEAAETLAIRAIAHIAGDDELLEGLFAQTGMGLDDLKAGITSNEVQLGAIDFLMSHEPFLMRFVDDSGYAPEDPARAQIVLSGGPIWQD</sequence>
<dbReference type="Proteomes" id="UP000076335">
    <property type="component" value="Unassembled WGS sequence"/>
</dbReference>
<dbReference type="InterPro" id="IPR021955">
    <property type="entry name" value="DUF3572"/>
</dbReference>
<evidence type="ECO:0000313" key="1">
    <source>
        <dbReference type="EMBL" id="KZB65799.1"/>
    </source>
</evidence>
<protein>
    <recommendedName>
        <fullName evidence="3">DUF3572 domain-containing protein</fullName>
    </recommendedName>
</protein>
<gene>
    <name evidence="1" type="ORF">AUP42_17720</name>
</gene>
<dbReference type="Pfam" id="PF12096">
    <property type="entry name" value="DUF3572"/>
    <property type="match status" value="1"/>
</dbReference>
<organism evidence="1 2">
    <name type="scientific">Thalassospira lucentensis</name>
    <dbReference type="NCBI Taxonomy" id="168935"/>
    <lineage>
        <taxon>Bacteria</taxon>
        <taxon>Pseudomonadati</taxon>
        <taxon>Pseudomonadota</taxon>
        <taxon>Alphaproteobacteria</taxon>
        <taxon>Rhodospirillales</taxon>
        <taxon>Thalassospiraceae</taxon>
        <taxon>Thalassospira</taxon>
    </lineage>
</organism>
<dbReference type="EMBL" id="LPVY01000008">
    <property type="protein sequence ID" value="KZB65799.1"/>
    <property type="molecule type" value="Genomic_DNA"/>
</dbReference>
<proteinExistence type="predicted"/>
<name>A0A154L6Y5_9PROT</name>
<dbReference type="OrthoDB" id="7356934at2"/>
<comment type="caution">
    <text evidence="1">The sequence shown here is derived from an EMBL/GenBank/DDBJ whole genome shotgun (WGS) entry which is preliminary data.</text>
</comment>
<dbReference type="AlphaFoldDB" id="A0A154L6Y5"/>
<reference evidence="1 2" key="1">
    <citation type="submission" date="2015-12" db="EMBL/GenBank/DDBJ databases">
        <title>Genome sequence of Thalassospira lucentensis MCCC 1A02072.</title>
        <authorList>
            <person name="Lu L."/>
            <person name="Lai Q."/>
            <person name="Shao Z."/>
            <person name="Qian P."/>
        </authorList>
    </citation>
    <scope>NUCLEOTIDE SEQUENCE [LARGE SCALE GENOMIC DNA]</scope>
    <source>
        <strain evidence="1 2">MCCC 1A02072</strain>
    </source>
</reference>
<evidence type="ECO:0000313" key="2">
    <source>
        <dbReference type="Proteomes" id="UP000076335"/>
    </source>
</evidence>
<dbReference type="RefSeq" id="WP_062951292.1">
    <property type="nucleotide sequence ID" value="NZ_LPVY01000008.1"/>
</dbReference>
<accession>A0A154L6Y5</accession>
<evidence type="ECO:0008006" key="3">
    <source>
        <dbReference type="Google" id="ProtNLM"/>
    </source>
</evidence>